<gene>
    <name evidence="2" type="ORF">MSj_02549</name>
</gene>
<proteinExistence type="predicted"/>
<dbReference type="AlphaFoldDB" id="A0A2Z6UTX4"/>
<dbReference type="GO" id="GO:0003677">
    <property type="term" value="F:DNA binding"/>
    <property type="evidence" value="ECO:0007669"/>
    <property type="project" value="InterPro"/>
</dbReference>
<protein>
    <recommendedName>
        <fullName evidence="1">Restriction endonuclease type IV Mrr domain-containing protein</fullName>
    </recommendedName>
</protein>
<evidence type="ECO:0000259" key="1">
    <source>
        <dbReference type="Pfam" id="PF04471"/>
    </source>
</evidence>
<accession>A0A2Z6UTX4</accession>
<organism evidence="2 3">
    <name type="scientific">Microcystis aeruginosa Sj</name>
    <dbReference type="NCBI Taxonomy" id="1979544"/>
    <lineage>
        <taxon>Bacteria</taxon>
        <taxon>Bacillati</taxon>
        <taxon>Cyanobacteriota</taxon>
        <taxon>Cyanophyceae</taxon>
        <taxon>Oscillatoriophycideae</taxon>
        <taxon>Chroococcales</taxon>
        <taxon>Microcystaceae</taxon>
        <taxon>Microcystis</taxon>
    </lineage>
</organism>
<evidence type="ECO:0000313" key="3">
    <source>
        <dbReference type="Proteomes" id="UP000248272"/>
    </source>
</evidence>
<dbReference type="GO" id="GO:0004519">
    <property type="term" value="F:endonuclease activity"/>
    <property type="evidence" value="ECO:0007669"/>
    <property type="project" value="InterPro"/>
</dbReference>
<dbReference type="InterPro" id="IPR011335">
    <property type="entry name" value="Restrct_endonuc-II-like"/>
</dbReference>
<name>A0A2Z6UTX4_MICAE</name>
<feature type="domain" description="Restriction endonuclease type IV Mrr" evidence="1">
    <location>
        <begin position="37"/>
        <end position="110"/>
    </location>
</feature>
<dbReference type="InterPro" id="IPR007560">
    <property type="entry name" value="Restrct_endonuc_IV_Mrr"/>
</dbReference>
<dbReference type="Pfam" id="PF04471">
    <property type="entry name" value="Mrr_cat"/>
    <property type="match status" value="1"/>
</dbReference>
<dbReference type="GO" id="GO:0009307">
    <property type="term" value="P:DNA restriction-modification system"/>
    <property type="evidence" value="ECO:0007669"/>
    <property type="project" value="InterPro"/>
</dbReference>
<dbReference type="RefSeq" id="WP_110579441.1">
    <property type="nucleotide sequence ID" value="NZ_BDSG01000059.1"/>
</dbReference>
<sequence length="241" mass="27792">MNSSEYEKALTEKLLYEFPPPAFRVIHNQIFIGKYSGGNRQIDVAVFRDGESDPFLVAEAKLHKDTIDIIHVDAFITKIKEVNAKIGIIVVSSKYTESQKNLAKEFDVELRIMTIEEALEAQWLSVARHIFPLDWAFHPQIAAGLYRLQKNESPSNVLEAIENIPFDEWMSLVQYAINKHPLEVGNFLWFVAQDHPDDSWRFNAIQELITSGLIKLFDVNQILQHENDPEILDMLQEYGYS</sequence>
<dbReference type="EMBL" id="BDSG01000059">
    <property type="protein sequence ID" value="GBL11051.1"/>
    <property type="molecule type" value="Genomic_DNA"/>
</dbReference>
<evidence type="ECO:0000313" key="2">
    <source>
        <dbReference type="EMBL" id="GBL11051.1"/>
    </source>
</evidence>
<dbReference type="Proteomes" id="UP000248272">
    <property type="component" value="Unassembled WGS sequence"/>
</dbReference>
<dbReference type="SUPFAM" id="SSF52980">
    <property type="entry name" value="Restriction endonuclease-like"/>
    <property type="match status" value="1"/>
</dbReference>
<comment type="caution">
    <text evidence="2">The sequence shown here is derived from an EMBL/GenBank/DDBJ whole genome shotgun (WGS) entry which is preliminary data.</text>
</comment>
<reference evidence="2 3" key="1">
    <citation type="journal article" date="2018" name="Front. Microbiol.">
        <title>Adaptation of the Freshwater Bloom-Forming Cyanobacterium Microcystis aeruginosa to Brackish Water Is Driven by Recent Horizontal Transfer of Sucrose Genes.</title>
        <authorList>
            <person name="Tanabe Y."/>
            <person name="Hodoki Y."/>
            <person name="Sano T."/>
            <person name="Tada K."/>
            <person name="Watanabe M.M."/>
        </authorList>
    </citation>
    <scope>NUCLEOTIDE SEQUENCE [LARGE SCALE GENOMIC DNA]</scope>
    <source>
        <strain evidence="2 3">Sj</strain>
    </source>
</reference>